<evidence type="ECO:0000313" key="4">
    <source>
        <dbReference type="EMBL" id="KAK8557568.1"/>
    </source>
</evidence>
<feature type="region of interest" description="Disordered" evidence="2">
    <location>
        <begin position="69"/>
        <end position="143"/>
    </location>
</feature>
<organism evidence="4 5">
    <name type="scientific">Hibiscus sabdariffa</name>
    <name type="common">roselle</name>
    <dbReference type="NCBI Taxonomy" id="183260"/>
    <lineage>
        <taxon>Eukaryota</taxon>
        <taxon>Viridiplantae</taxon>
        <taxon>Streptophyta</taxon>
        <taxon>Embryophyta</taxon>
        <taxon>Tracheophyta</taxon>
        <taxon>Spermatophyta</taxon>
        <taxon>Magnoliopsida</taxon>
        <taxon>eudicotyledons</taxon>
        <taxon>Gunneridae</taxon>
        <taxon>Pentapetalae</taxon>
        <taxon>rosids</taxon>
        <taxon>malvids</taxon>
        <taxon>Malvales</taxon>
        <taxon>Malvaceae</taxon>
        <taxon>Malvoideae</taxon>
        <taxon>Hibiscus</taxon>
    </lineage>
</organism>
<feature type="compositionally biased region" description="Basic and acidic residues" evidence="2">
    <location>
        <begin position="93"/>
        <end position="106"/>
    </location>
</feature>
<dbReference type="SMART" id="SM00184">
    <property type="entry name" value="RING"/>
    <property type="match status" value="1"/>
</dbReference>
<comment type="caution">
    <text evidence="4">The sequence shown here is derived from an EMBL/GenBank/DDBJ whole genome shotgun (WGS) entry which is preliminary data.</text>
</comment>
<keyword evidence="1" id="KW-0479">Metal-binding</keyword>
<keyword evidence="1" id="KW-0863">Zinc-finger</keyword>
<gene>
    <name evidence="4" type="ORF">V6N12_009797</name>
</gene>
<feature type="domain" description="RING-type" evidence="3">
    <location>
        <begin position="265"/>
        <end position="303"/>
    </location>
</feature>
<dbReference type="InterPro" id="IPR001841">
    <property type="entry name" value="Znf_RING"/>
</dbReference>
<dbReference type="InterPro" id="IPR013083">
    <property type="entry name" value="Znf_RING/FYVE/PHD"/>
</dbReference>
<dbReference type="Gene3D" id="3.30.40.10">
    <property type="entry name" value="Zinc/RING finger domain, C3HC4 (zinc finger)"/>
    <property type="match status" value="1"/>
</dbReference>
<dbReference type="CDD" id="cd16449">
    <property type="entry name" value="RING-HC"/>
    <property type="match status" value="1"/>
</dbReference>
<evidence type="ECO:0000256" key="2">
    <source>
        <dbReference type="SAM" id="MobiDB-lite"/>
    </source>
</evidence>
<dbReference type="PANTHER" id="PTHR46629">
    <property type="entry name" value="OS01G0917900 PROTEIN"/>
    <property type="match status" value="1"/>
</dbReference>
<evidence type="ECO:0000259" key="3">
    <source>
        <dbReference type="PROSITE" id="PS50089"/>
    </source>
</evidence>
<name>A0ABR2EBT2_9ROSI</name>
<evidence type="ECO:0000256" key="1">
    <source>
        <dbReference type="PROSITE-ProRule" id="PRU00175"/>
    </source>
</evidence>
<keyword evidence="1" id="KW-0862">Zinc</keyword>
<dbReference type="Proteomes" id="UP001472677">
    <property type="component" value="Unassembled WGS sequence"/>
</dbReference>
<proteinExistence type="predicted"/>
<feature type="compositionally biased region" description="Basic and acidic residues" evidence="2">
    <location>
        <begin position="115"/>
        <end position="130"/>
    </location>
</feature>
<accession>A0ABR2EBT2</accession>
<feature type="compositionally biased region" description="Acidic residues" evidence="2">
    <location>
        <begin position="163"/>
        <end position="172"/>
    </location>
</feature>
<dbReference type="Pfam" id="PF13920">
    <property type="entry name" value="zf-C3HC4_3"/>
    <property type="match status" value="1"/>
</dbReference>
<keyword evidence="5" id="KW-1185">Reference proteome</keyword>
<sequence>MKMKSNNLRFFFKCHAMDSFHGKLTPFEKMSATNNGRNNPVHHRTLRDKLRLNRAGSAWTSSVHIPTSDVNVHSSRTRSLHCGPHRSNSSDTSHAEDRGELIRASDRPVANSKMQLERRESVSHTNHDEPVNATMPSDAPPSRRIKTQMVQHPSVQIFTVKTDEDDDDDGSDDVYRSLGAENGSESPVEALGEERSISAREVVVAQEAAEATAKEAEEPVKMLLMDLLGETGYLMGEDDEENEEEEEEEEGYVVVSSSGGMEYTCCVCMVRHKGSTFIPCAHTFCRLCSRELMFQRGNCPLCKGYMLEILDIF</sequence>
<evidence type="ECO:0000313" key="5">
    <source>
        <dbReference type="Proteomes" id="UP001472677"/>
    </source>
</evidence>
<protein>
    <recommendedName>
        <fullName evidence="3">RING-type domain-containing protein</fullName>
    </recommendedName>
</protein>
<feature type="region of interest" description="Disordered" evidence="2">
    <location>
        <begin position="159"/>
        <end position="193"/>
    </location>
</feature>
<reference evidence="4 5" key="1">
    <citation type="journal article" date="2024" name="G3 (Bethesda)">
        <title>Genome assembly of Hibiscus sabdariffa L. provides insights into metabolisms of medicinal natural products.</title>
        <authorList>
            <person name="Kim T."/>
        </authorList>
    </citation>
    <scope>NUCLEOTIDE SEQUENCE [LARGE SCALE GENOMIC DNA]</scope>
    <source>
        <strain evidence="4">TK-2024</strain>
        <tissue evidence="4">Old leaves</tissue>
    </source>
</reference>
<dbReference type="PROSITE" id="PS50089">
    <property type="entry name" value="ZF_RING_2"/>
    <property type="match status" value="1"/>
</dbReference>
<dbReference type="EMBL" id="JBBPBM010000016">
    <property type="protein sequence ID" value="KAK8557568.1"/>
    <property type="molecule type" value="Genomic_DNA"/>
</dbReference>
<dbReference type="SUPFAM" id="SSF57850">
    <property type="entry name" value="RING/U-box"/>
    <property type="match status" value="1"/>
</dbReference>